<keyword evidence="14" id="KW-1185">Reference proteome</keyword>
<dbReference type="AlphaFoldDB" id="A0A430FPT2"/>
<comment type="catalytic activity">
    <reaction evidence="2">
        <text>2 a mycocerosyl-[mycocerosic acid synthase] + a phenolphthiocerol = a dimycocerosyl phenolphthiocerol + 2 holo-[mycocerosic acid synthase].</text>
        <dbReference type="EC" id="2.3.1.282"/>
    </reaction>
</comment>
<dbReference type="InterPro" id="IPR023213">
    <property type="entry name" value="CAT-like_dom_sf"/>
</dbReference>
<dbReference type="EC" id="2.3.1.282" evidence="5"/>
<feature type="domain" description="Phthiocerol/phthiodiolone dimycocerosyl transferase C-terminal" evidence="12">
    <location>
        <begin position="199"/>
        <end position="316"/>
    </location>
</feature>
<dbReference type="SUPFAM" id="SSF52777">
    <property type="entry name" value="CoA-dependent acyltransferases"/>
    <property type="match status" value="1"/>
</dbReference>
<evidence type="ECO:0000256" key="8">
    <source>
        <dbReference type="ARBA" id="ARBA00023315"/>
    </source>
</evidence>
<dbReference type="RefSeq" id="WP_241218871.1">
    <property type="nucleotide sequence ID" value="NZ_QXGM01000002.1"/>
</dbReference>
<keyword evidence="7 13" id="KW-0808">Transferase</keyword>
<evidence type="ECO:0000256" key="6">
    <source>
        <dbReference type="ARBA" id="ARBA00013449"/>
    </source>
</evidence>
<accession>A0A430FPT2</accession>
<dbReference type="Gene3D" id="3.30.559.30">
    <property type="entry name" value="Nonribosomal peptide synthetase, condensation domain"/>
    <property type="match status" value="1"/>
</dbReference>
<evidence type="ECO:0000256" key="3">
    <source>
        <dbReference type="ARBA" id="ARBA00001907"/>
    </source>
</evidence>
<protein>
    <recommendedName>
        <fullName evidence="6">Phthiocerol/phthiodiolone dimycocerosyl transferase</fullName>
        <ecNumber evidence="5">2.3.1.282</ecNumber>
    </recommendedName>
    <alternativeName>
        <fullName evidence="11">Acyltransferase PapA5</fullName>
    </alternativeName>
    <alternativeName>
        <fullName evidence="9">Phthiocerol/phthiodiolone O-acyltransferase</fullName>
    </alternativeName>
    <alternativeName>
        <fullName evidence="10">Polyketide synthase-associated protein A5</fullName>
    </alternativeName>
</protein>
<evidence type="ECO:0000256" key="11">
    <source>
        <dbReference type="ARBA" id="ARBA00033407"/>
    </source>
</evidence>
<comment type="similarity">
    <text evidence="4">Belongs to the acyltransferase PapA5 family.</text>
</comment>
<name>A0A430FPT2_9BIFI</name>
<evidence type="ECO:0000256" key="2">
    <source>
        <dbReference type="ARBA" id="ARBA00000625"/>
    </source>
</evidence>
<organism evidence="13 14">
    <name type="scientific">Bifidobacterium dolichotidis</name>
    <dbReference type="NCBI Taxonomy" id="2306976"/>
    <lineage>
        <taxon>Bacteria</taxon>
        <taxon>Bacillati</taxon>
        <taxon>Actinomycetota</taxon>
        <taxon>Actinomycetes</taxon>
        <taxon>Bifidobacteriales</taxon>
        <taxon>Bifidobacteriaceae</taxon>
        <taxon>Bifidobacterium</taxon>
    </lineage>
</organism>
<dbReference type="EMBL" id="QXGM01000002">
    <property type="protein sequence ID" value="RSX54804.1"/>
    <property type="molecule type" value="Genomic_DNA"/>
</dbReference>
<evidence type="ECO:0000256" key="7">
    <source>
        <dbReference type="ARBA" id="ARBA00022679"/>
    </source>
</evidence>
<dbReference type="Pfam" id="PF16911">
    <property type="entry name" value="PapA_C"/>
    <property type="match status" value="1"/>
</dbReference>
<evidence type="ECO:0000313" key="13">
    <source>
        <dbReference type="EMBL" id="RSX54804.1"/>
    </source>
</evidence>
<evidence type="ECO:0000256" key="10">
    <source>
        <dbReference type="ARBA" id="ARBA00032317"/>
    </source>
</evidence>
<evidence type="ECO:0000256" key="4">
    <source>
        <dbReference type="ARBA" id="ARBA00006558"/>
    </source>
</evidence>
<comment type="catalytic activity">
    <reaction evidence="3">
        <text>2 a mycocerosyl-[mycocerosic acid synthase] + a phthiodiolone = a dimycocerosyl phthiodiolone + 2 holo-[mycocerosic acid synthase].</text>
        <dbReference type="EC" id="2.3.1.282"/>
    </reaction>
</comment>
<gene>
    <name evidence="13" type="ORF">D2E26_0858</name>
</gene>
<dbReference type="InterPro" id="IPR031641">
    <property type="entry name" value="PapA_C"/>
</dbReference>
<evidence type="ECO:0000313" key="14">
    <source>
        <dbReference type="Proteomes" id="UP000287609"/>
    </source>
</evidence>
<dbReference type="PANTHER" id="PTHR28037">
    <property type="entry name" value="ALCOHOL O-ACETYLTRANSFERASE 1-RELATED"/>
    <property type="match status" value="1"/>
</dbReference>
<dbReference type="PANTHER" id="PTHR28037:SF1">
    <property type="entry name" value="ALCOHOL O-ACETYLTRANSFERASE 1-RELATED"/>
    <property type="match status" value="1"/>
</dbReference>
<dbReference type="Proteomes" id="UP000287609">
    <property type="component" value="Unassembled WGS sequence"/>
</dbReference>
<dbReference type="InterPro" id="IPR052058">
    <property type="entry name" value="Alcohol_O-acetyltransferase"/>
</dbReference>
<evidence type="ECO:0000259" key="12">
    <source>
        <dbReference type="Pfam" id="PF16911"/>
    </source>
</evidence>
<evidence type="ECO:0000256" key="1">
    <source>
        <dbReference type="ARBA" id="ARBA00000026"/>
    </source>
</evidence>
<comment type="catalytic activity">
    <reaction evidence="1">
        <text>2 a mycocerosyl-[mycocerosic acid synthase] + a phthiocerol = a dimycocerosyl phthiocerol + 2 holo-[mycocerosic acid synthase].</text>
        <dbReference type="EC" id="2.3.1.282"/>
    </reaction>
</comment>
<keyword evidence="8" id="KW-0012">Acyltransferase</keyword>
<evidence type="ECO:0000256" key="9">
    <source>
        <dbReference type="ARBA" id="ARBA00030465"/>
    </source>
</evidence>
<dbReference type="Gene3D" id="3.30.559.10">
    <property type="entry name" value="Chloramphenicol acetyltransferase-like domain"/>
    <property type="match status" value="1"/>
</dbReference>
<dbReference type="GO" id="GO:0016746">
    <property type="term" value="F:acyltransferase activity"/>
    <property type="evidence" value="ECO:0007669"/>
    <property type="project" value="UniProtKB-KW"/>
</dbReference>
<evidence type="ECO:0000256" key="5">
    <source>
        <dbReference type="ARBA" id="ARBA00012866"/>
    </source>
</evidence>
<proteinExistence type="inferred from homology"/>
<comment type="caution">
    <text evidence="13">The sequence shown here is derived from an EMBL/GenBank/DDBJ whole genome shotgun (WGS) entry which is preliminary data.</text>
</comment>
<reference evidence="13 14" key="1">
    <citation type="submission" date="2018-09" db="EMBL/GenBank/DDBJ databases">
        <title>Characterization of the phylogenetic diversity of five novel species belonging to the genus Bifidobacterium.</title>
        <authorList>
            <person name="Lugli G.A."/>
            <person name="Duranti S."/>
            <person name="Milani C."/>
        </authorList>
    </citation>
    <scope>NUCLEOTIDE SEQUENCE [LARGE SCALE GENOMIC DNA]</scope>
    <source>
        <strain evidence="13 14">2036B</strain>
    </source>
</reference>
<sequence length="453" mass="51136">MATDSWYRLDNVGKFYSSQAGRSLQTVFRYAAGLVDPIDADVLQHALDRAVRRFPSFNVRLRNGLFWHYLEQSDEQLQATEEHLPICSPLHQGPLSPLFRVTYYRDRINLEVSHMISDGRGALNFFKALLHEYIAERYDIRDVPSEYLGSDADKAENSFDKFYDRHKKTPQPSTKIFHLPGIKDRTAPTFLEYHVSVDAILDQAHACGVSLTSYLIAAIICSIRSTMPTRKRNRAIRVDIPVDLRKFFGSETVRNFYGMTYVAVAPGETDQSLADIAQEVQRQMRSAAGRERVEGYMNTMVALEKNVALRLAPSFIKDWALEAAQRVTEHSTTTTISSVGRFKLDERLEPFIHTVNFLTTPGGLNFTVISCKNNLSIGISCIYHNLDIVKNLVRLFASLGIEGYINIAGASVEQSFPATTHGQLDKELLSQATHEQDELLNAHPNVSEERTAE</sequence>